<protein>
    <submittedName>
        <fullName evidence="2">Uncharacterized protein</fullName>
    </submittedName>
</protein>
<organism evidence="2 3">
    <name type="scientific">Haloferula helveola</name>
    <dbReference type="NCBI Taxonomy" id="490095"/>
    <lineage>
        <taxon>Bacteria</taxon>
        <taxon>Pseudomonadati</taxon>
        <taxon>Verrucomicrobiota</taxon>
        <taxon>Verrucomicrobiia</taxon>
        <taxon>Verrucomicrobiales</taxon>
        <taxon>Verrucomicrobiaceae</taxon>
        <taxon>Haloferula</taxon>
    </lineage>
</organism>
<dbReference type="PROSITE" id="PS51257">
    <property type="entry name" value="PROKAR_LIPOPROTEIN"/>
    <property type="match status" value="1"/>
</dbReference>
<dbReference type="EMBL" id="AP024702">
    <property type="protein sequence ID" value="BCX48391.1"/>
    <property type="molecule type" value="Genomic_DNA"/>
</dbReference>
<dbReference type="Proteomes" id="UP001374893">
    <property type="component" value="Chromosome"/>
</dbReference>
<feature type="region of interest" description="Disordered" evidence="1">
    <location>
        <begin position="41"/>
        <end position="66"/>
    </location>
</feature>
<keyword evidence="3" id="KW-1185">Reference proteome</keyword>
<gene>
    <name evidence="2" type="ORF">HAHE_22990</name>
</gene>
<evidence type="ECO:0000313" key="2">
    <source>
        <dbReference type="EMBL" id="BCX48391.1"/>
    </source>
</evidence>
<sequence>MRLKIGLAFAILGTIACLLPYALQKTARSITMGSVTDRERLADASSAELSPDSRPPKLSDRSQPSPRDLVRARLKESVLPVVDFNQALPAECIDWIMHRVNFPEDGQADRLQIAYRWVDAAEDGGLESAKPTPLIHLQRSNIDAWTLINLVADQANLQFAIDDQGVLEFSR</sequence>
<reference evidence="2 3" key="1">
    <citation type="submission" date="2021-06" db="EMBL/GenBank/DDBJ databases">
        <title>Complete genome of Haloferula helveola possessing various polysaccharide degrading enzymes.</title>
        <authorList>
            <person name="Takami H."/>
            <person name="Huang C."/>
            <person name="Hamasaki K."/>
        </authorList>
    </citation>
    <scope>NUCLEOTIDE SEQUENCE [LARGE SCALE GENOMIC DNA]</scope>
    <source>
        <strain evidence="2 3">CN-1</strain>
    </source>
</reference>
<accession>A0ABM7RML2</accession>
<evidence type="ECO:0000313" key="3">
    <source>
        <dbReference type="Proteomes" id="UP001374893"/>
    </source>
</evidence>
<evidence type="ECO:0000256" key="1">
    <source>
        <dbReference type="SAM" id="MobiDB-lite"/>
    </source>
</evidence>
<name>A0ABM7RML2_9BACT</name>
<proteinExistence type="predicted"/>
<dbReference type="RefSeq" id="WP_338684576.1">
    <property type="nucleotide sequence ID" value="NZ_AP024702.1"/>
</dbReference>